<accession>G0NJP0</accession>
<protein>
    <recommendedName>
        <fullName evidence="3">NF-kappa-B-activating protein C-terminal domain-containing protein</fullName>
    </recommendedName>
</protein>
<feature type="compositionally biased region" description="Low complexity" evidence="2">
    <location>
        <begin position="45"/>
        <end position="65"/>
    </location>
</feature>
<evidence type="ECO:0000259" key="3">
    <source>
        <dbReference type="Pfam" id="PF06047"/>
    </source>
</evidence>
<dbReference type="InterPro" id="IPR009269">
    <property type="entry name" value="NKAP_C"/>
</dbReference>
<dbReference type="AlphaFoldDB" id="G0NJP0"/>
<gene>
    <name evidence="4" type="ORF">CAEBREN_04007</name>
</gene>
<keyword evidence="5" id="KW-1185">Reference proteome</keyword>
<dbReference type="HOGENOM" id="CLU_532353_0_0_1"/>
<dbReference type="eggNOG" id="KOG2812">
    <property type="taxonomic scope" value="Eukaryota"/>
</dbReference>
<feature type="compositionally biased region" description="Basic and acidic residues" evidence="2">
    <location>
        <begin position="204"/>
        <end position="226"/>
    </location>
</feature>
<name>G0NJP0_CAEBE</name>
<dbReference type="EMBL" id="GL379896">
    <property type="protein sequence ID" value="EGT32610.1"/>
    <property type="molecule type" value="Genomic_DNA"/>
</dbReference>
<feature type="compositionally biased region" description="Basic and acidic residues" evidence="2">
    <location>
        <begin position="264"/>
        <end position="276"/>
    </location>
</feature>
<dbReference type="Pfam" id="PF06047">
    <property type="entry name" value="Nkap_C"/>
    <property type="match status" value="1"/>
</dbReference>
<feature type="compositionally biased region" description="Basic and acidic residues" evidence="2">
    <location>
        <begin position="336"/>
        <end position="376"/>
    </location>
</feature>
<feature type="compositionally biased region" description="Basic residues" evidence="2">
    <location>
        <begin position="188"/>
        <end position="198"/>
    </location>
</feature>
<dbReference type="InterPro" id="IPR040466">
    <property type="entry name" value="NKAP"/>
</dbReference>
<dbReference type="PANTHER" id="PTHR13087">
    <property type="entry name" value="NF-KAPPA B ACTIVATING PROTEIN"/>
    <property type="match status" value="1"/>
</dbReference>
<dbReference type="OMA" id="MMPGEAD"/>
<dbReference type="OrthoDB" id="273141at2759"/>
<dbReference type="STRING" id="135651.G0NJP0"/>
<feature type="compositionally biased region" description="Acidic residues" evidence="2">
    <location>
        <begin position="291"/>
        <end position="305"/>
    </location>
</feature>
<feature type="compositionally biased region" description="Basic residues" evidence="2">
    <location>
        <begin position="310"/>
        <end position="335"/>
    </location>
</feature>
<dbReference type="Proteomes" id="UP000008068">
    <property type="component" value="Unassembled WGS sequence"/>
</dbReference>
<evidence type="ECO:0000256" key="1">
    <source>
        <dbReference type="ARBA" id="ARBA00009313"/>
    </source>
</evidence>
<proteinExistence type="inferred from homology"/>
<feature type="compositionally biased region" description="Low complexity" evidence="2">
    <location>
        <begin position="177"/>
        <end position="187"/>
    </location>
</feature>
<organism evidence="5">
    <name type="scientific">Caenorhabditis brenneri</name>
    <name type="common">Nematode worm</name>
    <dbReference type="NCBI Taxonomy" id="135651"/>
    <lineage>
        <taxon>Eukaryota</taxon>
        <taxon>Metazoa</taxon>
        <taxon>Ecdysozoa</taxon>
        <taxon>Nematoda</taxon>
        <taxon>Chromadorea</taxon>
        <taxon>Rhabditida</taxon>
        <taxon>Rhabditina</taxon>
        <taxon>Rhabditomorpha</taxon>
        <taxon>Rhabditoidea</taxon>
        <taxon>Rhabditidae</taxon>
        <taxon>Peloderinae</taxon>
        <taxon>Caenorhabditis</taxon>
    </lineage>
</organism>
<feature type="compositionally biased region" description="Basic and acidic residues" evidence="2">
    <location>
        <begin position="32"/>
        <end position="44"/>
    </location>
</feature>
<sequence>MSDISLDYEGSSDSSRSSSRENSDRRKRSRSRTNDKPMWKKKDSQSSSSSQSSRSSSRSRSSSPPIKSPSPKRKREPIRAPSLSPRRKTNGSTNRRSRSPPPRRNRRSQSPRRRGNTSRSRSPARRRALRSRSPQRMRRHTSKSRSPPPRRSQRSRTPPPRKNDWSRSPPPARRRYGSGSRSPSARSPPRRNYRRQRSNSRSPAENRRNAEERRREEMWISRRNERINIQSQGLDKIWGHSPSQEEIQETYKLRVAAEEIQAENAKKGEQLKEDRRKAKKREMRAVRNVSEDDSSTSSESEESEKEEERKKKKVKKSKKSKKDKKKEKKKSKKAKKEKEERRARRELRKKERAELKRKINNRSDTEEEWEEKKPEHFSGVIRSWKEGSLSPTPILPEHIKQRDQGGAFEVEKPGNYGKDLLKGEGAGMAAYAARGERIPRRGEIGLSSGEIAEYEKVGYVMSGSRHKAMEATRLRKENQILTAEEKRLLSGVSMEAKKKKEEAVLEQFRSLIRNKNMRN</sequence>
<feature type="region of interest" description="Disordered" evidence="2">
    <location>
        <begin position="261"/>
        <end position="376"/>
    </location>
</feature>
<dbReference type="GO" id="GO:0003682">
    <property type="term" value="F:chromatin binding"/>
    <property type="evidence" value="ECO:0007669"/>
    <property type="project" value="InterPro"/>
</dbReference>
<dbReference type="GO" id="GO:0005634">
    <property type="term" value="C:nucleus"/>
    <property type="evidence" value="ECO:0007669"/>
    <property type="project" value="TreeGrafter"/>
</dbReference>
<evidence type="ECO:0000313" key="4">
    <source>
        <dbReference type="EMBL" id="EGT32610.1"/>
    </source>
</evidence>
<dbReference type="FunCoup" id="G0NJP0">
    <property type="interactions" value="2464"/>
</dbReference>
<dbReference type="InParanoid" id="G0NJP0"/>
<evidence type="ECO:0000256" key="2">
    <source>
        <dbReference type="SAM" id="MobiDB-lite"/>
    </source>
</evidence>
<dbReference type="GO" id="GO:0010468">
    <property type="term" value="P:regulation of gene expression"/>
    <property type="evidence" value="ECO:0007669"/>
    <property type="project" value="TreeGrafter"/>
</dbReference>
<evidence type="ECO:0000313" key="5">
    <source>
        <dbReference type="Proteomes" id="UP000008068"/>
    </source>
</evidence>
<dbReference type="PANTHER" id="PTHR13087:SF0">
    <property type="entry name" value="NFKB ACTIVATING PROTEIN LIKE"/>
    <property type="match status" value="1"/>
</dbReference>
<feature type="compositionally biased region" description="Basic residues" evidence="2">
    <location>
        <begin position="85"/>
        <end position="143"/>
    </location>
</feature>
<feature type="region of interest" description="Disordered" evidence="2">
    <location>
        <begin position="401"/>
        <end position="422"/>
    </location>
</feature>
<feature type="region of interest" description="Disordered" evidence="2">
    <location>
        <begin position="1"/>
        <end position="246"/>
    </location>
</feature>
<reference evidence="5" key="1">
    <citation type="submission" date="2011-07" db="EMBL/GenBank/DDBJ databases">
        <authorList>
            <consortium name="Caenorhabditis brenneri Sequencing and Analysis Consortium"/>
            <person name="Wilson R.K."/>
        </authorList>
    </citation>
    <scope>NUCLEOTIDE SEQUENCE [LARGE SCALE GENOMIC DNA]</scope>
    <source>
        <strain evidence="5">PB2801</strain>
    </source>
</reference>
<feature type="domain" description="NF-kappa-B-activating protein C-terminal" evidence="3">
    <location>
        <begin position="415"/>
        <end position="513"/>
    </location>
</feature>
<comment type="similarity">
    <text evidence="1">Belongs to the NKAP family.</text>
</comment>